<feature type="transmembrane region" description="Helical" evidence="1">
    <location>
        <begin position="99"/>
        <end position="123"/>
    </location>
</feature>
<reference evidence="2 3" key="1">
    <citation type="submission" date="2024-05" db="EMBL/GenBank/DDBJ databases">
        <title>Genetic variation in Jamaican populations of the coffee berry borer (Hypothenemus hampei).</title>
        <authorList>
            <person name="Errbii M."/>
            <person name="Myrie A."/>
        </authorList>
    </citation>
    <scope>NUCLEOTIDE SEQUENCE [LARGE SCALE GENOMIC DNA]</scope>
    <source>
        <strain evidence="2">JA-Hopewell-2020-01-JO</strain>
        <tissue evidence="2">Whole body</tissue>
    </source>
</reference>
<feature type="transmembrane region" description="Helical" evidence="1">
    <location>
        <begin position="64"/>
        <end position="87"/>
    </location>
</feature>
<evidence type="ECO:0000256" key="1">
    <source>
        <dbReference type="SAM" id="Phobius"/>
    </source>
</evidence>
<comment type="caution">
    <text evidence="2">The sequence shown here is derived from an EMBL/GenBank/DDBJ whole genome shotgun (WGS) entry which is preliminary data.</text>
</comment>
<keyword evidence="3" id="KW-1185">Reference proteome</keyword>
<sequence length="179" mass="20021">MGGCEKFLLKRCCCCGSLRTGTLIAGAAAIVLAIFTIIIIVLAMLDIINVQIRMIVLDAFLPPLAIQIILIVNLCVTIILSILLIVGTIKRNFYLMMPWVVLGGMLIIGLLVSVIVTAINFYTENSESGNVNGTIWLVLGLIAFVIYTYMWLVAFSFFYQVWQEAKRGAYTKDPFRRRY</sequence>
<keyword evidence="1" id="KW-1133">Transmembrane helix</keyword>
<keyword evidence="1" id="KW-0812">Transmembrane</keyword>
<organism evidence="2 3">
    <name type="scientific">Hypothenemus hampei</name>
    <name type="common">Coffee berry borer</name>
    <dbReference type="NCBI Taxonomy" id="57062"/>
    <lineage>
        <taxon>Eukaryota</taxon>
        <taxon>Metazoa</taxon>
        <taxon>Ecdysozoa</taxon>
        <taxon>Arthropoda</taxon>
        <taxon>Hexapoda</taxon>
        <taxon>Insecta</taxon>
        <taxon>Pterygota</taxon>
        <taxon>Neoptera</taxon>
        <taxon>Endopterygota</taxon>
        <taxon>Coleoptera</taxon>
        <taxon>Polyphaga</taxon>
        <taxon>Cucujiformia</taxon>
        <taxon>Curculionidae</taxon>
        <taxon>Scolytinae</taxon>
        <taxon>Hypothenemus</taxon>
    </lineage>
</organism>
<dbReference type="AlphaFoldDB" id="A0ABD1EHX3"/>
<name>A0ABD1EHX3_HYPHA</name>
<evidence type="ECO:0000313" key="2">
    <source>
        <dbReference type="EMBL" id="KAL1494116.1"/>
    </source>
</evidence>
<dbReference type="InterPro" id="IPR053077">
    <property type="entry name" value="MARVEL_domain_protein_3"/>
</dbReference>
<dbReference type="PANTHER" id="PTHR34609">
    <property type="entry name" value="GEO08273P1-RELATED"/>
    <property type="match status" value="1"/>
</dbReference>
<dbReference type="PANTHER" id="PTHR34609:SF17">
    <property type="entry name" value="GEO08273P1-RELATED"/>
    <property type="match status" value="1"/>
</dbReference>
<gene>
    <name evidence="2" type="ORF">ABEB36_009765</name>
</gene>
<accession>A0ABD1EHX3</accession>
<evidence type="ECO:0000313" key="3">
    <source>
        <dbReference type="Proteomes" id="UP001566132"/>
    </source>
</evidence>
<protein>
    <submittedName>
        <fullName evidence="2">Uncharacterized protein</fullName>
    </submittedName>
</protein>
<proteinExistence type="predicted"/>
<feature type="transmembrane region" description="Helical" evidence="1">
    <location>
        <begin position="21"/>
        <end position="44"/>
    </location>
</feature>
<keyword evidence="1" id="KW-0472">Membrane</keyword>
<feature type="transmembrane region" description="Helical" evidence="1">
    <location>
        <begin position="135"/>
        <end position="159"/>
    </location>
</feature>
<dbReference type="Proteomes" id="UP001566132">
    <property type="component" value="Unassembled WGS sequence"/>
</dbReference>
<dbReference type="EMBL" id="JBDJPC010000007">
    <property type="protein sequence ID" value="KAL1494116.1"/>
    <property type="molecule type" value="Genomic_DNA"/>
</dbReference>